<accession>A0A4Y7UCA8</accession>
<reference evidence="3 5" key="1">
    <citation type="journal article" date="2015" name="Stand. Genomic Sci.">
        <title>Genomic Encyclopedia of Bacterial and Archaeal Type Strains, Phase III: the genomes of soil and plant-associated and newly described type strains.</title>
        <authorList>
            <person name="Whitman W.B."/>
            <person name="Woyke T."/>
            <person name="Klenk H.P."/>
            <person name="Zhou Y."/>
            <person name="Lilburn T.G."/>
            <person name="Beck B.J."/>
            <person name="De Vos P."/>
            <person name="Vandamme P."/>
            <person name="Eisen J.A."/>
            <person name="Garrity G."/>
            <person name="Hugenholtz P."/>
            <person name="Kyrpides N.C."/>
        </authorList>
    </citation>
    <scope>NUCLEOTIDE SEQUENCE [LARGE SCALE GENOMIC DNA]</scope>
    <source>
        <strain evidence="3 5">P5626</strain>
    </source>
</reference>
<reference evidence="3" key="3">
    <citation type="submission" date="2019-03" db="EMBL/GenBank/DDBJ databases">
        <authorList>
            <person name="Whitman W."/>
            <person name="Huntemann M."/>
            <person name="Clum A."/>
            <person name="Pillay M."/>
            <person name="Palaniappan K."/>
            <person name="Varghese N."/>
            <person name="Mikhailova N."/>
            <person name="Stamatis D."/>
            <person name="Reddy T."/>
            <person name="Daum C."/>
            <person name="Shapiro N."/>
            <person name="Ivanova N."/>
            <person name="Kyrpides N."/>
            <person name="Woyke T."/>
        </authorList>
    </citation>
    <scope>NUCLEOTIDE SEQUENCE</scope>
    <source>
        <strain evidence="3">P5626</strain>
    </source>
</reference>
<dbReference type="RefSeq" id="WP_132034622.1">
    <property type="nucleotide sequence ID" value="NZ_QWDN01000003.1"/>
</dbReference>
<dbReference type="PANTHER" id="PTHR13947">
    <property type="entry name" value="GNAT FAMILY N-ACETYLTRANSFERASE"/>
    <property type="match status" value="1"/>
</dbReference>
<dbReference type="SUPFAM" id="SSF55729">
    <property type="entry name" value="Acyl-CoA N-acyltransferases (Nat)"/>
    <property type="match status" value="1"/>
</dbReference>
<dbReference type="Pfam" id="PF00583">
    <property type="entry name" value="Acetyltransf_1"/>
    <property type="match status" value="1"/>
</dbReference>
<dbReference type="InterPro" id="IPR016181">
    <property type="entry name" value="Acyl_CoA_acyltransferase"/>
</dbReference>
<evidence type="ECO:0000313" key="6">
    <source>
        <dbReference type="Proteomes" id="UP000298340"/>
    </source>
</evidence>
<dbReference type="EMBL" id="QWDN01000003">
    <property type="protein sequence ID" value="TEB44093.1"/>
    <property type="molecule type" value="Genomic_DNA"/>
</dbReference>
<evidence type="ECO:0000259" key="2">
    <source>
        <dbReference type="PROSITE" id="PS51186"/>
    </source>
</evidence>
<keyword evidence="1 4" id="KW-0808">Transferase</keyword>
<comment type="caution">
    <text evidence="4">The sequence shown here is derived from an EMBL/GenBank/DDBJ whole genome shotgun (WGS) entry which is preliminary data.</text>
</comment>
<gene>
    <name evidence="4" type="ORF">D0809_10005</name>
    <name evidence="3" type="ORF">EV142_103109</name>
</gene>
<organism evidence="4 6">
    <name type="scientific">Flavobacterium circumlabens</name>
    <dbReference type="NCBI Taxonomy" id="2133765"/>
    <lineage>
        <taxon>Bacteria</taxon>
        <taxon>Pseudomonadati</taxon>
        <taxon>Bacteroidota</taxon>
        <taxon>Flavobacteriia</taxon>
        <taxon>Flavobacteriales</taxon>
        <taxon>Flavobacteriaceae</taxon>
        <taxon>Flavobacterium</taxon>
    </lineage>
</organism>
<dbReference type="Proteomes" id="UP000295270">
    <property type="component" value="Unassembled WGS sequence"/>
</dbReference>
<dbReference type="CDD" id="cd04301">
    <property type="entry name" value="NAT_SF"/>
    <property type="match status" value="1"/>
</dbReference>
<dbReference type="AlphaFoldDB" id="A0A4Y7UCA8"/>
<dbReference type="EMBL" id="SLWA01000003">
    <property type="protein sequence ID" value="TCN58671.1"/>
    <property type="molecule type" value="Genomic_DNA"/>
</dbReference>
<proteinExistence type="predicted"/>
<dbReference type="InterPro" id="IPR000182">
    <property type="entry name" value="GNAT_dom"/>
</dbReference>
<evidence type="ECO:0000313" key="5">
    <source>
        <dbReference type="Proteomes" id="UP000295270"/>
    </source>
</evidence>
<evidence type="ECO:0000256" key="1">
    <source>
        <dbReference type="ARBA" id="ARBA00022679"/>
    </source>
</evidence>
<dbReference type="OrthoDB" id="9799681at2"/>
<dbReference type="GO" id="GO:0008080">
    <property type="term" value="F:N-acetyltransferase activity"/>
    <property type="evidence" value="ECO:0007669"/>
    <property type="project" value="InterPro"/>
</dbReference>
<keyword evidence="5" id="KW-1185">Reference proteome</keyword>
<sequence length="163" mass="18885">MHIEPIQNEYQNQIVDLILNIQQKEFNVPITLEDQPDLLNIKDFYYQSGGFFLGAFIDGKLVGTIALVKFNAEAGAIRKMFVQKEYRGKEYNIAQQLLEKLIQYSKEKGLSNLYLGTVSILQAALRFYERNHFITIEKEALPHDFPLMRPDNVFCQLQLNPAK</sequence>
<dbReference type="PROSITE" id="PS51186">
    <property type="entry name" value="GNAT"/>
    <property type="match status" value="1"/>
</dbReference>
<name>A0A4Y7UCA8_9FLAO</name>
<protein>
    <submittedName>
        <fullName evidence="4">GNAT family N-acetyltransferase</fullName>
    </submittedName>
    <submittedName>
        <fullName evidence="3">N-acetylglutamate synthase-like GNAT family acetyltransferase</fullName>
    </submittedName>
</protein>
<reference evidence="4 6" key="2">
    <citation type="journal article" date="2018" name="Syst. Appl. Microbiol.">
        <title>Flavobacterium circumlabens sp. nov. and Flavobacterium cupreum sp. nov., two psychrotrophic species isolated from Antarctic environmental samples.</title>
        <authorList>
            <person name="Kralova S."/>
            <person name="Busse H.J."/>
            <person name="Svec P."/>
            <person name="Maslanova I."/>
            <person name="Stankova E."/>
            <person name="Bartak M."/>
            <person name="Sedlacek I."/>
        </authorList>
    </citation>
    <scope>NUCLEOTIDE SEQUENCE [LARGE SCALE GENOMIC DNA]</scope>
    <source>
        <strain evidence="4 6">CCM 8828</strain>
    </source>
</reference>
<dbReference type="Gene3D" id="3.40.630.30">
    <property type="match status" value="1"/>
</dbReference>
<evidence type="ECO:0000313" key="3">
    <source>
        <dbReference type="EMBL" id="TCN58671.1"/>
    </source>
</evidence>
<evidence type="ECO:0000313" key="4">
    <source>
        <dbReference type="EMBL" id="TEB44093.1"/>
    </source>
</evidence>
<dbReference type="PANTHER" id="PTHR13947:SF37">
    <property type="entry name" value="LD18367P"/>
    <property type="match status" value="1"/>
</dbReference>
<feature type="domain" description="N-acetyltransferase" evidence="2">
    <location>
        <begin position="1"/>
        <end position="152"/>
    </location>
</feature>
<dbReference type="Proteomes" id="UP000298340">
    <property type="component" value="Unassembled WGS sequence"/>
</dbReference>
<dbReference type="InterPro" id="IPR050769">
    <property type="entry name" value="NAT_camello-type"/>
</dbReference>